<accession>X1H189</accession>
<feature type="non-terminal residue" evidence="1">
    <location>
        <position position="1"/>
    </location>
</feature>
<sequence>PQAKNQWVFVPVDPDIKLGDQGLVSQQAGNGEGLIYGLEQSPLASQLVPAEY</sequence>
<evidence type="ECO:0000313" key="1">
    <source>
        <dbReference type="EMBL" id="GAH50875.1"/>
    </source>
</evidence>
<proteinExistence type="predicted"/>
<dbReference type="AlphaFoldDB" id="X1H189"/>
<reference evidence="1" key="1">
    <citation type="journal article" date="2014" name="Front. Microbiol.">
        <title>High frequency of phylogenetically diverse reductive dehalogenase-homologous genes in deep subseafloor sedimentary metagenomes.</title>
        <authorList>
            <person name="Kawai M."/>
            <person name="Futagami T."/>
            <person name="Toyoda A."/>
            <person name="Takaki Y."/>
            <person name="Nishi S."/>
            <person name="Hori S."/>
            <person name="Arai W."/>
            <person name="Tsubouchi T."/>
            <person name="Morono Y."/>
            <person name="Uchiyama I."/>
            <person name="Ito T."/>
            <person name="Fujiyama A."/>
            <person name="Inagaki F."/>
            <person name="Takami H."/>
        </authorList>
    </citation>
    <scope>NUCLEOTIDE SEQUENCE</scope>
    <source>
        <strain evidence="1">Expedition CK06-06</strain>
    </source>
</reference>
<name>X1H189_9ZZZZ</name>
<gene>
    <name evidence="1" type="ORF">S03H2_37745</name>
</gene>
<dbReference type="EMBL" id="BARU01023244">
    <property type="protein sequence ID" value="GAH50875.1"/>
    <property type="molecule type" value="Genomic_DNA"/>
</dbReference>
<comment type="caution">
    <text evidence="1">The sequence shown here is derived from an EMBL/GenBank/DDBJ whole genome shotgun (WGS) entry which is preliminary data.</text>
</comment>
<protein>
    <submittedName>
        <fullName evidence="1">Uncharacterized protein</fullName>
    </submittedName>
</protein>
<organism evidence="1">
    <name type="scientific">marine sediment metagenome</name>
    <dbReference type="NCBI Taxonomy" id="412755"/>
    <lineage>
        <taxon>unclassified sequences</taxon>
        <taxon>metagenomes</taxon>
        <taxon>ecological metagenomes</taxon>
    </lineage>
</organism>